<reference evidence="5" key="1">
    <citation type="journal article" date="2014" name="Int. J. Syst. Evol. Microbiol.">
        <title>Complete genome sequence of Corynebacterium casei LMG S-19264T (=DSM 44701T), isolated from a smear-ripened cheese.</title>
        <authorList>
            <consortium name="US DOE Joint Genome Institute (JGI-PGF)"/>
            <person name="Walter F."/>
            <person name="Albersmeier A."/>
            <person name="Kalinowski J."/>
            <person name="Ruckert C."/>
        </authorList>
    </citation>
    <scope>NUCLEOTIDE SEQUENCE</scope>
    <source>
        <strain evidence="5">KCTC 22169</strain>
    </source>
</reference>
<dbReference type="PANTHER" id="PTHR10434">
    <property type="entry name" value="1-ACYL-SN-GLYCEROL-3-PHOSPHATE ACYLTRANSFERASE"/>
    <property type="match status" value="1"/>
</dbReference>
<evidence type="ECO:0000259" key="4">
    <source>
        <dbReference type="SMART" id="SM00563"/>
    </source>
</evidence>
<keyword evidence="2" id="KW-0808">Transferase</keyword>
<dbReference type="InterPro" id="IPR002123">
    <property type="entry name" value="Plipid/glycerol_acylTrfase"/>
</dbReference>
<dbReference type="Pfam" id="PF01553">
    <property type="entry name" value="Acyltransferase"/>
    <property type="match status" value="1"/>
</dbReference>
<dbReference type="Proteomes" id="UP000626148">
    <property type="component" value="Unassembled WGS sequence"/>
</dbReference>
<feature type="domain" description="Phospholipid/glycerol acyltransferase" evidence="4">
    <location>
        <begin position="49"/>
        <end position="161"/>
    </location>
</feature>
<evidence type="ECO:0000256" key="2">
    <source>
        <dbReference type="ARBA" id="ARBA00022679"/>
    </source>
</evidence>
<evidence type="ECO:0000256" key="1">
    <source>
        <dbReference type="ARBA" id="ARBA00005189"/>
    </source>
</evidence>
<proteinExistence type="predicted"/>
<protein>
    <submittedName>
        <fullName evidence="5">Acyltransferase</fullName>
    </submittedName>
</protein>
<dbReference type="EMBL" id="BMXR01000001">
    <property type="protein sequence ID" value="GGX40509.1"/>
    <property type="molecule type" value="Genomic_DNA"/>
</dbReference>
<keyword evidence="3 5" id="KW-0012">Acyltransferase</keyword>
<comment type="pathway">
    <text evidence="1">Lipid metabolism.</text>
</comment>
<dbReference type="SUPFAM" id="SSF69593">
    <property type="entry name" value="Glycerol-3-phosphate (1)-acyltransferase"/>
    <property type="match status" value="1"/>
</dbReference>
<keyword evidence="6" id="KW-1185">Reference proteome</keyword>
<dbReference type="AlphaFoldDB" id="A0A918JZT0"/>
<sequence>MSDVRTRTPERPAHWPTLGNGLTRWLGRTGLACLGWRVQGRLPDNDKLVIAVAPHTSNWDFFVGVFALLAIGARIQWLGKHSIFRWPVNGLLRSLGGIPVVRHAAKDVVAQAAEQFDVQPRLLLALSPEGTRRHLGRLKTGFLRIAKQAGVPVLPVGLDYPSRTIEIGEPWVPDGTLDEDERAFYHYFQAYRGRHPDQY</sequence>
<reference evidence="5" key="2">
    <citation type="submission" date="2020-09" db="EMBL/GenBank/DDBJ databases">
        <authorList>
            <person name="Sun Q."/>
            <person name="Kim S."/>
        </authorList>
    </citation>
    <scope>NUCLEOTIDE SEQUENCE</scope>
    <source>
        <strain evidence="5">KCTC 22169</strain>
    </source>
</reference>
<evidence type="ECO:0000313" key="6">
    <source>
        <dbReference type="Proteomes" id="UP000626148"/>
    </source>
</evidence>
<dbReference type="PANTHER" id="PTHR10434:SF9">
    <property type="entry name" value="PHOSPHOLIPID_GLYCEROL ACYLTRANSFERASE DOMAIN-CONTAINING PROTEIN"/>
    <property type="match status" value="1"/>
</dbReference>
<dbReference type="RefSeq" id="WP_189606816.1">
    <property type="nucleotide sequence ID" value="NZ_BMXR01000001.1"/>
</dbReference>
<accession>A0A918JZT0</accession>
<dbReference type="GO" id="GO:0006654">
    <property type="term" value="P:phosphatidic acid biosynthetic process"/>
    <property type="evidence" value="ECO:0007669"/>
    <property type="project" value="TreeGrafter"/>
</dbReference>
<gene>
    <name evidence="5" type="ORF">GCM10007392_04070</name>
</gene>
<name>A0A918JZT0_9GAMM</name>
<comment type="caution">
    <text evidence="5">The sequence shown here is derived from an EMBL/GenBank/DDBJ whole genome shotgun (WGS) entry which is preliminary data.</text>
</comment>
<evidence type="ECO:0000313" key="5">
    <source>
        <dbReference type="EMBL" id="GGX40509.1"/>
    </source>
</evidence>
<evidence type="ECO:0000256" key="3">
    <source>
        <dbReference type="ARBA" id="ARBA00023315"/>
    </source>
</evidence>
<dbReference type="SMART" id="SM00563">
    <property type="entry name" value="PlsC"/>
    <property type="match status" value="1"/>
</dbReference>
<dbReference type="GO" id="GO:0003841">
    <property type="term" value="F:1-acylglycerol-3-phosphate O-acyltransferase activity"/>
    <property type="evidence" value="ECO:0007669"/>
    <property type="project" value="TreeGrafter"/>
</dbReference>
<organism evidence="5 6">
    <name type="scientific">Saccharospirillum salsuginis</name>
    <dbReference type="NCBI Taxonomy" id="418750"/>
    <lineage>
        <taxon>Bacteria</taxon>
        <taxon>Pseudomonadati</taxon>
        <taxon>Pseudomonadota</taxon>
        <taxon>Gammaproteobacteria</taxon>
        <taxon>Oceanospirillales</taxon>
        <taxon>Saccharospirillaceae</taxon>
        <taxon>Saccharospirillum</taxon>
    </lineage>
</organism>